<dbReference type="SUPFAM" id="SSF109635">
    <property type="entry name" value="DnaK suppressor protein DksA, alpha-hairpin domain"/>
    <property type="match status" value="1"/>
</dbReference>
<proteinExistence type="predicted"/>
<reference evidence="6" key="1">
    <citation type="submission" date="2018-06" db="EMBL/GenBank/DDBJ databases">
        <authorList>
            <person name="Zhirakovskaya E."/>
        </authorList>
    </citation>
    <scope>NUCLEOTIDE SEQUENCE</scope>
</reference>
<accession>A0A3B0UMM7</accession>
<dbReference type="Pfam" id="PF01258">
    <property type="entry name" value="zf-dskA_traR"/>
    <property type="match status" value="1"/>
</dbReference>
<feature type="compositionally biased region" description="Polar residues" evidence="4">
    <location>
        <begin position="41"/>
        <end position="55"/>
    </location>
</feature>
<dbReference type="AlphaFoldDB" id="A0A3B0UMM7"/>
<protein>
    <submittedName>
        <fullName evidence="6">DnaK suppressor protein, putative</fullName>
    </submittedName>
</protein>
<evidence type="ECO:0000256" key="2">
    <source>
        <dbReference type="ARBA" id="ARBA00022771"/>
    </source>
</evidence>
<dbReference type="PROSITE" id="PS51128">
    <property type="entry name" value="ZF_DKSA_2"/>
    <property type="match status" value="1"/>
</dbReference>
<keyword evidence="3" id="KW-0862">Zinc</keyword>
<dbReference type="Gene3D" id="1.20.120.910">
    <property type="entry name" value="DksA, coiled-coil domain"/>
    <property type="match status" value="1"/>
</dbReference>
<sequence length="129" mass="14256">MGDNVAKNRYSDAELKEFEELINSKIEAAENELKILKDSLSRSGDSGTDATSATSKVLEDGADTAEKENMNQLAARQQKFLNNLENALIRIKNGSYGICRETGKLISKDRLRAVPHTTLSIDAKLNEKK</sequence>
<evidence type="ECO:0000256" key="4">
    <source>
        <dbReference type="SAM" id="MobiDB-lite"/>
    </source>
</evidence>
<dbReference type="EMBL" id="UOES01000278">
    <property type="protein sequence ID" value="VAW27652.1"/>
    <property type="molecule type" value="Genomic_DNA"/>
</dbReference>
<feature type="region of interest" description="Disordered" evidence="4">
    <location>
        <begin position="39"/>
        <end position="63"/>
    </location>
</feature>
<evidence type="ECO:0000256" key="3">
    <source>
        <dbReference type="ARBA" id="ARBA00022833"/>
    </source>
</evidence>
<dbReference type="InterPro" id="IPR037187">
    <property type="entry name" value="DnaK_N"/>
</dbReference>
<keyword evidence="2" id="KW-0863">Zinc-finger</keyword>
<organism evidence="6">
    <name type="scientific">hydrothermal vent metagenome</name>
    <dbReference type="NCBI Taxonomy" id="652676"/>
    <lineage>
        <taxon>unclassified sequences</taxon>
        <taxon>metagenomes</taxon>
        <taxon>ecological metagenomes</taxon>
    </lineage>
</organism>
<dbReference type="GO" id="GO:0008270">
    <property type="term" value="F:zinc ion binding"/>
    <property type="evidence" value="ECO:0007669"/>
    <property type="project" value="UniProtKB-KW"/>
</dbReference>
<keyword evidence="1" id="KW-0479">Metal-binding</keyword>
<name>A0A3B0UMM7_9ZZZZ</name>
<dbReference type="InterPro" id="IPR000962">
    <property type="entry name" value="Znf_DskA_TraR"/>
</dbReference>
<dbReference type="PANTHER" id="PTHR33823:SF2">
    <property type="entry name" value="RNA POLYMERASE-BINDING TRANSCRIPTION FACTOR DKSA"/>
    <property type="match status" value="1"/>
</dbReference>
<feature type="domain" description="Zinc finger DksA/TraR C4-type" evidence="5">
    <location>
        <begin position="94"/>
        <end position="123"/>
    </location>
</feature>
<gene>
    <name evidence="6" type="ORF">MNBD_BACTEROID06-1506</name>
</gene>
<dbReference type="PANTHER" id="PTHR33823">
    <property type="entry name" value="RNA POLYMERASE-BINDING TRANSCRIPTION FACTOR DKSA-RELATED"/>
    <property type="match status" value="1"/>
</dbReference>
<evidence type="ECO:0000256" key="1">
    <source>
        <dbReference type="ARBA" id="ARBA00022723"/>
    </source>
</evidence>
<evidence type="ECO:0000259" key="5">
    <source>
        <dbReference type="Pfam" id="PF01258"/>
    </source>
</evidence>
<evidence type="ECO:0000313" key="6">
    <source>
        <dbReference type="EMBL" id="VAW27652.1"/>
    </source>
</evidence>